<feature type="transmembrane region" description="Helical" evidence="1">
    <location>
        <begin position="61"/>
        <end position="79"/>
    </location>
</feature>
<protein>
    <submittedName>
        <fullName evidence="2">AzlD domain-containing protein</fullName>
    </submittedName>
</protein>
<dbReference type="Proteomes" id="UP000318834">
    <property type="component" value="Unassembled WGS sequence"/>
</dbReference>
<keyword evidence="1" id="KW-0812">Transmembrane</keyword>
<reference evidence="2 3" key="1">
    <citation type="journal article" date="2019" name="Nat. Microbiol.">
        <title>Mediterranean grassland soil C-N compound turnover is dependent on rainfall and depth, and is mediated by genomically divergent microorganisms.</title>
        <authorList>
            <person name="Diamond S."/>
            <person name="Andeer P.F."/>
            <person name="Li Z."/>
            <person name="Crits-Christoph A."/>
            <person name="Burstein D."/>
            <person name="Anantharaman K."/>
            <person name="Lane K.R."/>
            <person name="Thomas B.C."/>
            <person name="Pan C."/>
            <person name="Northen T.R."/>
            <person name="Banfield J.F."/>
        </authorList>
    </citation>
    <scope>NUCLEOTIDE SEQUENCE [LARGE SCALE GENOMIC DNA]</scope>
    <source>
        <strain evidence="2">NP_8</strain>
    </source>
</reference>
<sequence>MRYWLIILGMGLVTYAVRLSIIAFSGRGDVPPAVRRALRFVPPAVLTALAAPAIIRPEGVVNLSVTNIQLIAGSVAALVAWKTRSALFTIAVGMAMLWTLRAVLH</sequence>
<accession>A0A537IXS6</accession>
<proteinExistence type="predicted"/>
<feature type="transmembrane region" description="Helical" evidence="1">
    <location>
        <begin position="6"/>
        <end position="25"/>
    </location>
</feature>
<comment type="caution">
    <text evidence="2">The sequence shown here is derived from an EMBL/GenBank/DDBJ whole genome shotgun (WGS) entry which is preliminary data.</text>
</comment>
<organism evidence="2 3">
    <name type="scientific">Candidatus Segetimicrobium genomatis</name>
    <dbReference type="NCBI Taxonomy" id="2569760"/>
    <lineage>
        <taxon>Bacteria</taxon>
        <taxon>Bacillati</taxon>
        <taxon>Candidatus Sysuimicrobiota</taxon>
        <taxon>Candidatus Sysuimicrobiia</taxon>
        <taxon>Candidatus Sysuimicrobiales</taxon>
        <taxon>Candidatus Segetimicrobiaceae</taxon>
        <taxon>Candidatus Segetimicrobium</taxon>
    </lineage>
</organism>
<name>A0A537IXS6_9BACT</name>
<keyword evidence="1" id="KW-0472">Membrane</keyword>
<dbReference type="AlphaFoldDB" id="A0A537IXS6"/>
<evidence type="ECO:0000313" key="2">
    <source>
        <dbReference type="EMBL" id="TMI76075.1"/>
    </source>
</evidence>
<evidence type="ECO:0000256" key="1">
    <source>
        <dbReference type="SAM" id="Phobius"/>
    </source>
</evidence>
<keyword evidence="1" id="KW-1133">Transmembrane helix</keyword>
<dbReference type="EMBL" id="VBAP01000031">
    <property type="protein sequence ID" value="TMI76075.1"/>
    <property type="molecule type" value="Genomic_DNA"/>
</dbReference>
<dbReference type="Pfam" id="PF05437">
    <property type="entry name" value="AzlD"/>
    <property type="match status" value="1"/>
</dbReference>
<dbReference type="InterPro" id="IPR008407">
    <property type="entry name" value="Brnchd-chn_aa_trnsp_AzlD"/>
</dbReference>
<feature type="transmembrane region" description="Helical" evidence="1">
    <location>
        <begin position="86"/>
        <end position="104"/>
    </location>
</feature>
<evidence type="ECO:0000313" key="3">
    <source>
        <dbReference type="Proteomes" id="UP000318834"/>
    </source>
</evidence>
<gene>
    <name evidence="2" type="ORF">E6H05_04795</name>
</gene>